<keyword evidence="3" id="KW-1185">Reference proteome</keyword>
<protein>
    <submittedName>
        <fullName evidence="2">Phosphotransferase</fullName>
    </submittedName>
</protein>
<sequence length="321" mass="34874">MQIDRGAYPEARTPWDDPVWRSEALGWLDAALARIGVRENGPRRVRVRPWSVIVRVDVDELGPNGLRAAGPVWFKAGAPGAAFEAGLGDALARWAPGHVLTPYAVDAARGWSLMPSGGELLRSVPPGPREWTEALTQYADLQRALVGRAEEMLRLGVPDARVPALPGIFDAAVAACVGGADAQRLREFRPRLVGWCEELQAIGVPDSLDHADLHDGQILVGAGRYTFFDWGDANVGHPFFSLLVTLDRAAELHGPEVVGRLEDAYLEVWTADGHALPDLRRAADLARRLSQLTRAGSWARLFPDAAHLGIPERAAALLRLL</sequence>
<evidence type="ECO:0000313" key="2">
    <source>
        <dbReference type="EMBL" id="GAA1575327.1"/>
    </source>
</evidence>
<reference evidence="3" key="1">
    <citation type="journal article" date="2019" name="Int. J. Syst. Evol. Microbiol.">
        <title>The Global Catalogue of Microorganisms (GCM) 10K type strain sequencing project: providing services to taxonomists for standard genome sequencing and annotation.</title>
        <authorList>
            <consortium name="The Broad Institute Genomics Platform"/>
            <consortium name="The Broad Institute Genome Sequencing Center for Infectious Disease"/>
            <person name="Wu L."/>
            <person name="Ma J."/>
        </authorList>
    </citation>
    <scope>NUCLEOTIDE SEQUENCE [LARGE SCALE GENOMIC DNA]</scope>
    <source>
        <strain evidence="3">JCM 14304</strain>
    </source>
</reference>
<evidence type="ECO:0000259" key="1">
    <source>
        <dbReference type="Pfam" id="PF01636"/>
    </source>
</evidence>
<dbReference type="InterPro" id="IPR002575">
    <property type="entry name" value="Aminoglycoside_PTrfase"/>
</dbReference>
<dbReference type="Pfam" id="PF01636">
    <property type="entry name" value="APH"/>
    <property type="match status" value="1"/>
</dbReference>
<dbReference type="InterPro" id="IPR011009">
    <property type="entry name" value="Kinase-like_dom_sf"/>
</dbReference>
<feature type="domain" description="Aminoglycoside phosphotransferase" evidence="1">
    <location>
        <begin position="79"/>
        <end position="270"/>
    </location>
</feature>
<accession>A0ABP4P8Z9</accession>
<gene>
    <name evidence="2" type="ORF">GCM10009742_18220</name>
</gene>
<organism evidence="2 3">
    <name type="scientific">Kribbella karoonensis</name>
    <dbReference type="NCBI Taxonomy" id="324851"/>
    <lineage>
        <taxon>Bacteria</taxon>
        <taxon>Bacillati</taxon>
        <taxon>Actinomycetota</taxon>
        <taxon>Actinomycetes</taxon>
        <taxon>Propionibacteriales</taxon>
        <taxon>Kribbellaceae</taxon>
        <taxon>Kribbella</taxon>
    </lineage>
</organism>
<proteinExistence type="predicted"/>
<name>A0ABP4P8Z9_9ACTN</name>
<dbReference type="RefSeq" id="WP_344189012.1">
    <property type="nucleotide sequence ID" value="NZ_BAAAND010000003.1"/>
</dbReference>
<dbReference type="SUPFAM" id="SSF56112">
    <property type="entry name" value="Protein kinase-like (PK-like)"/>
    <property type="match status" value="1"/>
</dbReference>
<dbReference type="Proteomes" id="UP001500190">
    <property type="component" value="Unassembled WGS sequence"/>
</dbReference>
<dbReference type="EMBL" id="BAAAND010000003">
    <property type="protein sequence ID" value="GAA1575327.1"/>
    <property type="molecule type" value="Genomic_DNA"/>
</dbReference>
<comment type="caution">
    <text evidence="2">The sequence shown here is derived from an EMBL/GenBank/DDBJ whole genome shotgun (WGS) entry which is preliminary data.</text>
</comment>
<evidence type="ECO:0000313" key="3">
    <source>
        <dbReference type="Proteomes" id="UP001500190"/>
    </source>
</evidence>